<comment type="similarity">
    <text evidence="1 4">Belongs to the glycosyl hydrolase 1 family.</text>
</comment>
<organism evidence="6 7">
    <name type="scientific">Coffea canephora</name>
    <name type="common">Robusta coffee</name>
    <dbReference type="NCBI Taxonomy" id="49390"/>
    <lineage>
        <taxon>Eukaryota</taxon>
        <taxon>Viridiplantae</taxon>
        <taxon>Streptophyta</taxon>
        <taxon>Embryophyta</taxon>
        <taxon>Tracheophyta</taxon>
        <taxon>Spermatophyta</taxon>
        <taxon>Magnoliopsida</taxon>
        <taxon>eudicotyledons</taxon>
        <taxon>Gunneridae</taxon>
        <taxon>Pentapetalae</taxon>
        <taxon>asterids</taxon>
        <taxon>lamiids</taxon>
        <taxon>Gentianales</taxon>
        <taxon>Rubiaceae</taxon>
        <taxon>Ixoroideae</taxon>
        <taxon>Gardenieae complex</taxon>
        <taxon>Bertiereae - Coffeeae clade</taxon>
        <taxon>Coffeeae</taxon>
        <taxon>Coffea</taxon>
    </lineage>
</organism>
<accession>A0A068VF40</accession>
<dbReference type="GO" id="GO:0008422">
    <property type="term" value="F:beta-glucosidase activity"/>
    <property type="evidence" value="ECO:0007669"/>
    <property type="project" value="TreeGrafter"/>
</dbReference>
<keyword evidence="2" id="KW-0378">Hydrolase</keyword>
<protein>
    <submittedName>
        <fullName evidence="6">DH200=94 genomic scaffold, scaffold_443</fullName>
    </submittedName>
</protein>
<dbReference type="InParanoid" id="A0A068VF40"/>
<dbReference type="InterPro" id="IPR001360">
    <property type="entry name" value="Glyco_hydro_1"/>
</dbReference>
<sequence length="321" mass="35282">MEFLGHLLLAALLVSFNLLAANAQHRGVFPSARALNKIDRSAVPLSPSFGIDVLNRSSFPKGFIFGAASSAYQVEGAWNIDGKGPSNWDVFTHKFPGKISNGSNGDVAADSYHRYKQFATLKQAMEFLGHLLLAALLVSFNLLAANAQHRGVFPSARALNKIDRSAVPLSPSFGIDVLNRSSFPKGFIFGAASSAYQVEGAWNIDGKGPSNWDVFTHKFPGKISNGSNGDVAADSYHRYKEDIKLLKEMNADSYRFSISWPRVIPYGKISKGINEKGIEYYNKLIDEILAYGLKPVVTIFHWDLPQALDEEYGSFLSPKIM</sequence>
<dbReference type="InterPro" id="IPR033132">
    <property type="entry name" value="GH_1_N_CS"/>
</dbReference>
<dbReference type="PANTHER" id="PTHR10353">
    <property type="entry name" value="GLYCOSYL HYDROLASE"/>
    <property type="match status" value="1"/>
</dbReference>
<dbReference type="PANTHER" id="PTHR10353:SF137">
    <property type="entry name" value="MYROSINASE 3-RELATED"/>
    <property type="match status" value="1"/>
</dbReference>
<evidence type="ECO:0000256" key="1">
    <source>
        <dbReference type="ARBA" id="ARBA00010838"/>
    </source>
</evidence>
<dbReference type="PhylomeDB" id="A0A068VF40"/>
<dbReference type="EMBL" id="HG739527">
    <property type="protein sequence ID" value="CDP19341.1"/>
    <property type="molecule type" value="Genomic_DNA"/>
</dbReference>
<evidence type="ECO:0000313" key="7">
    <source>
        <dbReference type="Proteomes" id="UP000295252"/>
    </source>
</evidence>
<dbReference type="Proteomes" id="UP000295252">
    <property type="component" value="Unassembled WGS sequence"/>
</dbReference>
<dbReference type="SUPFAM" id="SSF51445">
    <property type="entry name" value="(Trans)glycosidases"/>
    <property type="match status" value="2"/>
</dbReference>
<evidence type="ECO:0000256" key="3">
    <source>
        <dbReference type="ARBA" id="ARBA00023295"/>
    </source>
</evidence>
<feature type="signal peptide" evidence="5">
    <location>
        <begin position="1"/>
        <end position="23"/>
    </location>
</feature>
<gene>
    <name evidence="6" type="ORF">GSCOC_T00009605001</name>
</gene>
<keyword evidence="3" id="KW-0326">Glycosidase</keyword>
<dbReference type="GO" id="GO:0009821">
    <property type="term" value="P:alkaloid biosynthetic process"/>
    <property type="evidence" value="ECO:0007669"/>
    <property type="project" value="UniProtKB-ARBA"/>
</dbReference>
<dbReference type="STRING" id="49390.A0A068VF40"/>
<dbReference type="Gramene" id="CDP19341">
    <property type="protein sequence ID" value="CDP19341"/>
    <property type="gene ID" value="GSCOC_T00009605001"/>
</dbReference>
<evidence type="ECO:0000256" key="5">
    <source>
        <dbReference type="SAM" id="SignalP"/>
    </source>
</evidence>
<feature type="chain" id="PRO_5001655865" evidence="5">
    <location>
        <begin position="24"/>
        <end position="321"/>
    </location>
</feature>
<keyword evidence="5" id="KW-0732">Signal</keyword>
<dbReference type="PROSITE" id="PS00653">
    <property type="entry name" value="GLYCOSYL_HYDROL_F1_2"/>
    <property type="match status" value="2"/>
</dbReference>
<evidence type="ECO:0000256" key="2">
    <source>
        <dbReference type="ARBA" id="ARBA00022801"/>
    </source>
</evidence>
<reference evidence="7" key="1">
    <citation type="journal article" date="2014" name="Science">
        <title>The coffee genome provides insight into the convergent evolution of caffeine biosynthesis.</title>
        <authorList>
            <person name="Denoeud F."/>
            <person name="Carretero-Paulet L."/>
            <person name="Dereeper A."/>
            <person name="Droc G."/>
            <person name="Guyot R."/>
            <person name="Pietrella M."/>
            <person name="Zheng C."/>
            <person name="Alberti A."/>
            <person name="Anthony F."/>
            <person name="Aprea G."/>
            <person name="Aury J.M."/>
            <person name="Bento P."/>
            <person name="Bernard M."/>
            <person name="Bocs S."/>
            <person name="Campa C."/>
            <person name="Cenci A."/>
            <person name="Combes M.C."/>
            <person name="Crouzillat D."/>
            <person name="Da Silva C."/>
            <person name="Daddiego L."/>
            <person name="De Bellis F."/>
            <person name="Dussert S."/>
            <person name="Garsmeur O."/>
            <person name="Gayraud T."/>
            <person name="Guignon V."/>
            <person name="Jahn K."/>
            <person name="Jamilloux V."/>
            <person name="Joet T."/>
            <person name="Labadie K."/>
            <person name="Lan T."/>
            <person name="Leclercq J."/>
            <person name="Lepelley M."/>
            <person name="Leroy T."/>
            <person name="Li L.T."/>
            <person name="Librado P."/>
            <person name="Lopez L."/>
            <person name="Munoz A."/>
            <person name="Noel B."/>
            <person name="Pallavicini A."/>
            <person name="Perrotta G."/>
            <person name="Poncet V."/>
            <person name="Pot D."/>
            <person name="Priyono X."/>
            <person name="Rigoreau M."/>
            <person name="Rouard M."/>
            <person name="Rozas J."/>
            <person name="Tranchant-Dubreuil C."/>
            <person name="VanBuren R."/>
            <person name="Zhang Q."/>
            <person name="Andrade A.C."/>
            <person name="Argout X."/>
            <person name="Bertrand B."/>
            <person name="de Kochko A."/>
            <person name="Graziosi G."/>
            <person name="Henry R.J."/>
            <person name="Jayarama X."/>
            <person name="Ming R."/>
            <person name="Nagai C."/>
            <person name="Rounsley S."/>
            <person name="Sankoff D."/>
            <person name="Giuliano G."/>
            <person name="Albert V.A."/>
            <person name="Wincker P."/>
            <person name="Lashermes P."/>
        </authorList>
    </citation>
    <scope>NUCLEOTIDE SEQUENCE [LARGE SCALE GENOMIC DNA]</scope>
    <source>
        <strain evidence="7">cv. DH200-94</strain>
    </source>
</reference>
<dbReference type="OMA" id="YMGMDLY"/>
<dbReference type="Gene3D" id="3.20.20.80">
    <property type="entry name" value="Glycosidases"/>
    <property type="match status" value="2"/>
</dbReference>
<evidence type="ECO:0000256" key="4">
    <source>
        <dbReference type="RuleBase" id="RU003690"/>
    </source>
</evidence>
<dbReference type="Pfam" id="PF00232">
    <property type="entry name" value="Glyco_hydro_1"/>
    <property type="match status" value="2"/>
</dbReference>
<evidence type="ECO:0000313" key="6">
    <source>
        <dbReference type="EMBL" id="CDP19341.1"/>
    </source>
</evidence>
<proteinExistence type="inferred from homology"/>
<dbReference type="InterPro" id="IPR017853">
    <property type="entry name" value="GH"/>
</dbReference>
<dbReference type="OrthoDB" id="65569at2759"/>
<keyword evidence="7" id="KW-1185">Reference proteome</keyword>
<name>A0A068VF40_COFCA</name>
<dbReference type="GO" id="GO:0005975">
    <property type="term" value="P:carbohydrate metabolic process"/>
    <property type="evidence" value="ECO:0007669"/>
    <property type="project" value="InterPro"/>
</dbReference>
<dbReference type="AlphaFoldDB" id="A0A068VF40"/>